<evidence type="ECO:0000313" key="11">
    <source>
        <dbReference type="EMBL" id="UYV75394.1"/>
    </source>
</evidence>
<keyword evidence="3" id="KW-0548">Nucleotidyltransferase</keyword>
<dbReference type="InterPro" id="IPR043502">
    <property type="entry name" value="DNA/RNA_pol_sf"/>
</dbReference>
<dbReference type="Proteomes" id="UP001235939">
    <property type="component" value="Chromosome 13"/>
</dbReference>
<feature type="non-terminal residue" evidence="11">
    <location>
        <position position="1"/>
    </location>
</feature>
<dbReference type="Pfam" id="PF17917">
    <property type="entry name" value="RT_RNaseH"/>
    <property type="match status" value="1"/>
</dbReference>
<evidence type="ECO:0000313" key="12">
    <source>
        <dbReference type="Proteomes" id="UP001235939"/>
    </source>
</evidence>
<keyword evidence="5" id="KW-0255">Endonuclease</keyword>
<dbReference type="PANTHER" id="PTHR37984:SF5">
    <property type="entry name" value="PROTEIN NYNRIN-LIKE"/>
    <property type="match status" value="1"/>
</dbReference>
<feature type="region of interest" description="Disordered" evidence="8">
    <location>
        <begin position="1189"/>
        <end position="1270"/>
    </location>
</feature>
<evidence type="ECO:0000256" key="1">
    <source>
        <dbReference type="ARBA" id="ARBA00012493"/>
    </source>
</evidence>
<dbReference type="SUPFAM" id="SSF53098">
    <property type="entry name" value="Ribonuclease H-like"/>
    <property type="match status" value="2"/>
</dbReference>
<evidence type="ECO:0000259" key="10">
    <source>
        <dbReference type="PROSITE" id="PS50994"/>
    </source>
</evidence>
<evidence type="ECO:0000259" key="9">
    <source>
        <dbReference type="PROSITE" id="PS50878"/>
    </source>
</evidence>
<dbReference type="Pfam" id="PF17921">
    <property type="entry name" value="Integrase_H2C2"/>
    <property type="match status" value="2"/>
</dbReference>
<evidence type="ECO:0000256" key="8">
    <source>
        <dbReference type="SAM" id="MobiDB-lite"/>
    </source>
</evidence>
<dbReference type="InterPro" id="IPR036397">
    <property type="entry name" value="RNaseH_sf"/>
</dbReference>
<dbReference type="PROSITE" id="PS50994">
    <property type="entry name" value="INTEGRASE"/>
    <property type="match status" value="2"/>
</dbReference>
<dbReference type="InterPro" id="IPR041373">
    <property type="entry name" value="RT_RNaseH"/>
</dbReference>
<organism evidence="11 12">
    <name type="scientific">Cordylochernes scorpioides</name>
    <dbReference type="NCBI Taxonomy" id="51811"/>
    <lineage>
        <taxon>Eukaryota</taxon>
        <taxon>Metazoa</taxon>
        <taxon>Ecdysozoa</taxon>
        <taxon>Arthropoda</taxon>
        <taxon>Chelicerata</taxon>
        <taxon>Arachnida</taxon>
        <taxon>Pseudoscorpiones</taxon>
        <taxon>Cheliferoidea</taxon>
        <taxon>Chernetidae</taxon>
        <taxon>Cordylochernes</taxon>
    </lineage>
</organism>
<dbReference type="Gene3D" id="1.10.340.70">
    <property type="match status" value="2"/>
</dbReference>
<keyword evidence="6" id="KW-0378">Hydrolase</keyword>
<dbReference type="InterPro" id="IPR043128">
    <property type="entry name" value="Rev_trsase/Diguanyl_cyclase"/>
</dbReference>
<dbReference type="EMBL" id="CP092875">
    <property type="protein sequence ID" value="UYV75394.1"/>
    <property type="molecule type" value="Genomic_DNA"/>
</dbReference>
<proteinExistence type="predicted"/>
<dbReference type="CDD" id="cd09274">
    <property type="entry name" value="RNase_HI_RT_Ty3"/>
    <property type="match status" value="1"/>
</dbReference>
<evidence type="ECO:0000256" key="5">
    <source>
        <dbReference type="ARBA" id="ARBA00022759"/>
    </source>
</evidence>
<dbReference type="InterPro" id="IPR000477">
    <property type="entry name" value="RT_dom"/>
</dbReference>
<gene>
    <name evidence="11" type="ORF">LAZ67_13000115</name>
</gene>
<reference evidence="11 12" key="1">
    <citation type="submission" date="2022-01" db="EMBL/GenBank/DDBJ databases">
        <title>A chromosomal length assembly of Cordylochernes scorpioides.</title>
        <authorList>
            <person name="Zeh D."/>
            <person name="Zeh J."/>
        </authorList>
    </citation>
    <scope>NUCLEOTIDE SEQUENCE [LARGE SCALE GENOMIC DNA]</scope>
    <source>
        <strain evidence="11">IN4F17</strain>
        <tissue evidence="11">Whole Body</tissue>
    </source>
</reference>
<feature type="domain" description="Integrase catalytic" evidence="10">
    <location>
        <begin position="2668"/>
        <end position="2819"/>
    </location>
</feature>
<dbReference type="Pfam" id="PF23055">
    <property type="entry name" value="DUF7041"/>
    <property type="match status" value="1"/>
</dbReference>
<evidence type="ECO:0000256" key="7">
    <source>
        <dbReference type="ARBA" id="ARBA00022918"/>
    </source>
</evidence>
<dbReference type="InterPro" id="IPR041588">
    <property type="entry name" value="Integrase_H2C2"/>
</dbReference>
<dbReference type="Pfam" id="PF01359">
    <property type="entry name" value="Transposase_1"/>
    <property type="match status" value="1"/>
</dbReference>
<feature type="compositionally biased region" description="Basic and acidic residues" evidence="8">
    <location>
        <begin position="1253"/>
        <end position="1270"/>
    </location>
</feature>
<sequence length="2819" mass="324287">MFSGIMIIQDKEGISLQQSHYVQQILQKYGMENCKEVPTPGSKEINLDNHIEDDNCDQHTYQEALEVLMFLAVNTRPDISYITSKLSQYSRQPKQMHWTAIKRAMRYLRGTIDLGVKFERGKTGILKSYTDASWSTTHDGKSYGGYVLKLGEATIDWKSSKQPLVALSTMEAEMIAACESCCQIKWIINLLRELEEWNFMEKPTAIYTDSQSLINWISSPKQSRRCRHINRKYHFLRDCYESRDICLLYKPSQDLEADIFTKDLSRDQMKKHLENLSIVGIKTKFRIQKPKQMNVRAIQEQDESSDEAVLQLKRHYAAGNIKKHIWMVKLLFETANQTVPLKCQLDSGSTCNIMSLDDYRWVMQERSNNLDISNARLENFSGVILKPVGQKYIDCYFKENKYNLLFQIVNINQKPLLSAKTIEDLNLVTKHDAVYHLANSSCSRAESIINKYEDVFKGLGMLPKEYHIEIEKEATPVQQHPRKIPIGLKAEFKRKLDDLEGRGIIERVQKSSSWISNLVLVKKQNKLRVCLDPRDLNKVIKRSHFQIPTIDEILLSLNNPKIFTVIDAKDVFWQVKLDSQSSDLTTFRTPFGRYKWLRMPFGISAAPEEFQRRLHEVIEGLEGVEVIADEILVFENPRTTLLELEQDTGISKTTIGKIVTEDLKLKKTPAKCIPRFLTNEQNLCRLATCEDMFKMTRTDPEWKDKITTGDETWVYGYDPETKRQSAEWRGQGEPRPKKSRILKSRNKVLLVAFLDNKGIVHQEYLPAGQTVIKEMYLGILRRLREAIRKNRPEKWTNGGWILHHDNARPHTAHLMTSFLAKNGTQILLQPPYFPDIAPNDFFLFPKLKAVLKGRHFDTRDDIIEKSPLALKSIPKEAYKNCFDNWEKQWRWCVEAKGDYFEKKYLMKTGDRNELNFEVYLNDDKSIYQEIENIKLIEFVNISTATSEEIRQQNCKDQTMQVLVNLIRKGWPKSKCKVPKEAMEYWKFRDELTEQDGIIYKGQKVIIPKTLRSDLLNRVHASHHGVAAMLAKARQAIFWPGMNQSIKETAQQQGLSSKESLSMMPVLFKGKALEMYALIRKDISSLEDLHSRIKCFFHEPEHGLHRKFWQLRKGREQSVKEYYFAKVKIATKLGLSQELILEGLTSGIDSECEHLLIAASPASLERWLEIAVALEVSHCRTTSAASRMEFGYPARRRPSRSSGHPDLEARRRQSTSWQGGQGYRPRNWREGRNDRPGIHLPPTRSQTASLAAVQDHEGESPASIRRPERSDERLPSLHVLLRDRVDGVDFKDLCGGGGNKFNIKPLNIQPPRLRLSDKKPVCVRPYRHSLRDRDLIKQQIEQLLKYGLIKPASSPYSAPVTLAPKKGEGRVRLCIDYRLLNRKIISDSFPIPLMEDIVQKVQGVRVFSCLDILSAYWTIPLHPKDREVTCFSTSEGSYVWCRLPFGLKTAPAIFNRKLSAILQKYKLDNVTSYFDDILVFSENEESHLKHLGQIFEILKKEGIQLKRDKCLLFMKRITYLGYEISENQISPSGVNVDVIKSLPPPRDLRCLRSFLGSVTHYAKFIKNFNNLRAPLNELLKKNSRFIWTEECQRSFEDLKEALCSKPILQLFNPSLATHIYCDASISGIGAVLKQEYPDGTQKPFTYFSRALRGAESKYTITELELLAVVETCKRYHPYISGSHVIVHTDHKALIWLNSFKHTNGRLFRWSLKLSEYDLDFNYNKGCENHEADMLSRLPYSYFLSAQALKQNQGDLSIPPSKLYSMVDGITYIRLNNKDRIVVPLELQDNLIQKAHESLGHPGISAMIRALSVQYYFKGMIGKIKNYVKNCKECQTIKSSTQTSYGLMGSLPRAAKPFDVVALDTVLGLGGYNSAKNCIHTVIDHHSRYIWGYASKGTSIATYINIINQLLNIGKPRILVTDRHPSFVSKRFNKFLQEKGIKHVMTSPSHPECNGLLERANATLIGRLKIQYQGNPRAPWPKLLQKTLEEYRNTPHSTTTFPPIYLLYGTLPSYISDLTNPYPPVEKARTIANEKNEELHKRLIKRYNFSHRFPNLKIGDKVLYRIPHQVGHGKLSPVYYPDPYTVLSTPSPHIVEINKPRQPENKPSTIVNVSKLKLWDPISTSNEGMENYPFPFHDVEDLNGSVVSNLNLRKMETENKPSDTSGICKVSVEIPPFWVEKPEIWFFQVEAQFKIGGIIQEDTKFNYLISQLEPKYIEKIWDIINSKVDNKYSECKSRLLELFRESEGLRIKKLISGIELGDMKQSQLLQKLRSLATPDISDNLIKTLWLKKLPTSIKNILIVSDKDISKLAIMADKINEMNSSKEIYDAEVPSPSTDRLIAKLEDLERQVSVLRLERSRSRSKTRNQSRARSNSQTSFNTKRKYCYYHTLVRRQCGTEIVTHGTKVRNLDIGLQSQFQRPFVIANTNRAIIGADFLNNFGLNFDIKNKRLIDGITNLSIRGVIQSISDMGNISTLNSSSKVSAILTKYPNLCRPPSDFVEAKHRVKHYIPTRGQPIHSKARRLDSQRLTLAKTEFQYMLNNGIIRPSNSPWASPLQLVSKKDESLRPCGDYRRLNAVTLPDRYPIPRLDDFQHILKGTRVYSKIDLCKAFYQIPIAEEDKPKTAIITPFGLLEFNPNMNKDIRKWAQACVNCQKCKVSIHTKSEIGKYQEVDERFSVVHIDLIGPLPPSNGNIYCLTCFDRYTSWREVVPLPDMKSETVARAFYENWIVRFGAPHTVISDQGKQFTSQLFKDLTTPCGIKFRNSTAYHPQCNGKIERLHRTIKTAIRAHNNIKWAETLPTVLLGLRAAINKDNNHSLSQM</sequence>
<feature type="domain" description="Integrase catalytic" evidence="10">
    <location>
        <begin position="1851"/>
        <end position="2009"/>
    </location>
</feature>
<dbReference type="Pfam" id="PF00078">
    <property type="entry name" value="RVT_1"/>
    <property type="match status" value="3"/>
</dbReference>
<dbReference type="CDD" id="cd01647">
    <property type="entry name" value="RT_LTR"/>
    <property type="match status" value="3"/>
</dbReference>
<dbReference type="InterPro" id="IPR055469">
    <property type="entry name" value="DUF7041"/>
</dbReference>
<dbReference type="EC" id="2.7.7.49" evidence="1"/>
<protein>
    <recommendedName>
        <fullName evidence="1">RNA-directed DNA polymerase</fullName>
        <ecNumber evidence="1">2.7.7.49</ecNumber>
    </recommendedName>
</protein>
<keyword evidence="7" id="KW-0695">RNA-directed DNA polymerase</keyword>
<dbReference type="PANTHER" id="PTHR37984">
    <property type="entry name" value="PROTEIN CBG26694"/>
    <property type="match status" value="1"/>
</dbReference>
<dbReference type="InterPro" id="IPR050951">
    <property type="entry name" value="Retrovirus_Pol_polyprotein"/>
</dbReference>
<keyword evidence="2" id="KW-0808">Transferase</keyword>
<dbReference type="InterPro" id="IPR001888">
    <property type="entry name" value="Transposase_1"/>
</dbReference>
<dbReference type="InterPro" id="IPR001584">
    <property type="entry name" value="Integrase_cat-core"/>
</dbReference>
<dbReference type="Gene3D" id="3.30.70.270">
    <property type="match status" value="4"/>
</dbReference>
<feature type="region of interest" description="Disordered" evidence="8">
    <location>
        <begin position="2356"/>
        <end position="2375"/>
    </location>
</feature>
<dbReference type="SUPFAM" id="SSF56672">
    <property type="entry name" value="DNA/RNA polymerases"/>
    <property type="match status" value="4"/>
</dbReference>
<feature type="compositionally biased region" description="Basic and acidic residues" evidence="8">
    <location>
        <begin position="1226"/>
        <end position="1236"/>
    </location>
</feature>
<dbReference type="Gene3D" id="3.30.420.10">
    <property type="entry name" value="Ribonuclease H-like superfamily/Ribonuclease H"/>
    <property type="match status" value="4"/>
</dbReference>
<evidence type="ECO:0000256" key="2">
    <source>
        <dbReference type="ARBA" id="ARBA00022679"/>
    </source>
</evidence>
<dbReference type="Pfam" id="PF00665">
    <property type="entry name" value="rve"/>
    <property type="match status" value="2"/>
</dbReference>
<keyword evidence="4" id="KW-0540">Nuclease</keyword>
<name>A0ABY6L3F1_9ARAC</name>
<dbReference type="PROSITE" id="PS50878">
    <property type="entry name" value="RT_POL"/>
    <property type="match status" value="1"/>
</dbReference>
<dbReference type="CDD" id="cd09272">
    <property type="entry name" value="RNase_HI_RT_Ty1"/>
    <property type="match status" value="1"/>
</dbReference>
<dbReference type="CDD" id="cd05481">
    <property type="entry name" value="retropepsin_like_LTR_1"/>
    <property type="match status" value="1"/>
</dbReference>
<evidence type="ECO:0000256" key="3">
    <source>
        <dbReference type="ARBA" id="ARBA00022695"/>
    </source>
</evidence>
<evidence type="ECO:0000256" key="6">
    <source>
        <dbReference type="ARBA" id="ARBA00022801"/>
    </source>
</evidence>
<feature type="domain" description="Reverse transcriptase" evidence="9">
    <location>
        <begin position="1343"/>
        <end position="1523"/>
    </location>
</feature>
<dbReference type="Gene3D" id="3.10.10.10">
    <property type="entry name" value="HIV Type 1 Reverse Transcriptase, subunit A, domain 1"/>
    <property type="match status" value="3"/>
</dbReference>
<dbReference type="InterPro" id="IPR012337">
    <property type="entry name" value="RNaseH-like_sf"/>
</dbReference>
<keyword evidence="12" id="KW-1185">Reference proteome</keyword>
<accession>A0ABY6L3F1</accession>
<evidence type="ECO:0000256" key="4">
    <source>
        <dbReference type="ARBA" id="ARBA00022722"/>
    </source>
</evidence>